<dbReference type="PANTHER" id="PTHR30105">
    <property type="entry name" value="UNCHARACTERIZED YIBQ-RELATED"/>
    <property type="match status" value="1"/>
</dbReference>
<dbReference type="OrthoDB" id="9784811at2"/>
<proteinExistence type="predicted"/>
<dbReference type="InterPro" id="IPR006837">
    <property type="entry name" value="Divergent_DAC"/>
</dbReference>
<dbReference type="HOGENOM" id="CLU_041643_6_0_9"/>
<dbReference type="Gene3D" id="3.20.20.370">
    <property type="entry name" value="Glycoside hydrolase/deacetylase"/>
    <property type="match status" value="1"/>
</dbReference>
<gene>
    <name evidence="1" type="ORF">HMPREF0080_00729</name>
</gene>
<accession>G9YGG5</accession>
<dbReference type="InterPro" id="IPR011330">
    <property type="entry name" value="Glyco_hydro/deAcase_b/a-brl"/>
</dbReference>
<reference evidence="1 2" key="1">
    <citation type="submission" date="2011-08" db="EMBL/GenBank/DDBJ databases">
        <authorList>
            <person name="Weinstock G."/>
            <person name="Sodergren E."/>
            <person name="Clifton S."/>
            <person name="Fulton L."/>
            <person name="Fulton B."/>
            <person name="Courtney L."/>
            <person name="Fronick C."/>
            <person name="Harrison M."/>
            <person name="Strong C."/>
            <person name="Farmer C."/>
            <person name="Delahaunty K."/>
            <person name="Markovic C."/>
            <person name="Hall O."/>
            <person name="Minx P."/>
            <person name="Tomlinson C."/>
            <person name="Mitreva M."/>
            <person name="Hou S."/>
            <person name="Chen J."/>
            <person name="Wollam A."/>
            <person name="Pepin K.H."/>
            <person name="Johnson M."/>
            <person name="Bhonagiri V."/>
            <person name="Zhang X."/>
            <person name="Suruliraj S."/>
            <person name="Warren W."/>
            <person name="Chinwalla A."/>
            <person name="Mardis E.R."/>
            <person name="Wilson R.K."/>
        </authorList>
    </citation>
    <scope>NUCLEOTIDE SEQUENCE [LARGE SCALE GENOMIC DNA]</scope>
    <source>
        <strain evidence="1 2">F0357</strain>
    </source>
</reference>
<protein>
    <submittedName>
        <fullName evidence="1">Divergent polysaccharide deacetylase</fullName>
    </submittedName>
</protein>
<name>G9YGG5_9FIRM</name>
<comment type="caution">
    <text evidence="1">The sequence shown here is derived from an EMBL/GenBank/DDBJ whole genome shotgun (WGS) entry which is preliminary data.</text>
</comment>
<dbReference type="STRING" id="861450.HMPREF0080_00729"/>
<dbReference type="CDD" id="cd10936">
    <property type="entry name" value="CE4_DAC2"/>
    <property type="match status" value="1"/>
</dbReference>
<keyword evidence="2" id="KW-1185">Reference proteome</keyword>
<sequence length="431" mass="46672">MARRRAPAKQKKISGRAYFVLGLFIALCAMGFAYFHQGNDTQTADTKISSLDKPADDGKNADYTAAAEELQDGVITWLKSKDCTVETVQTENREETRHKTGGKIIWSTKSVVAKGADIFTKETLTEELGKSDGKATLYRTADTTIGGASVKEYDIALFDLLDTEQVYLIALKVFVPADAAFDTVVAALKKDGKNAVSEKDKGSRKKGGRHPSRVEGRLAVVIDDCGSDMDVLEAYNAVPVDLTYAVMPFKAHTIDSAESGYNAGRKIIVHLPMEPLNVPSSEEIFLSSDMGDSKITATTNELIDQVPYAVGINNHQGSKATADGRLMKDVMSVLKRRGLVFLDSRTSTESVGAQTAAAMGVPTTRNNLFLDNDPSVPAVKERLRQAAWIAKKNGSAVAIGHCRAGTMRALRDMAAEMIDDGIDFVFVTDLM</sequence>
<dbReference type="AlphaFoldDB" id="G9YGG5"/>
<dbReference type="eggNOG" id="COG2861">
    <property type="taxonomic scope" value="Bacteria"/>
</dbReference>
<organism evidence="1 2">
    <name type="scientific">Anaeroglobus geminatus F0357</name>
    <dbReference type="NCBI Taxonomy" id="861450"/>
    <lineage>
        <taxon>Bacteria</taxon>
        <taxon>Bacillati</taxon>
        <taxon>Bacillota</taxon>
        <taxon>Negativicutes</taxon>
        <taxon>Veillonellales</taxon>
        <taxon>Veillonellaceae</taxon>
        <taxon>Anaeroglobus</taxon>
    </lineage>
</organism>
<dbReference type="GO" id="GO:0005975">
    <property type="term" value="P:carbohydrate metabolic process"/>
    <property type="evidence" value="ECO:0007669"/>
    <property type="project" value="InterPro"/>
</dbReference>
<dbReference type="RefSeq" id="WP_006789719.1">
    <property type="nucleotide sequence ID" value="NZ_JH417574.1"/>
</dbReference>
<evidence type="ECO:0000313" key="2">
    <source>
        <dbReference type="Proteomes" id="UP000005481"/>
    </source>
</evidence>
<dbReference type="Pfam" id="PF04748">
    <property type="entry name" value="Polysacc_deac_2"/>
    <property type="match status" value="1"/>
</dbReference>
<evidence type="ECO:0000313" key="1">
    <source>
        <dbReference type="EMBL" id="EHM42187.1"/>
    </source>
</evidence>
<dbReference type="PANTHER" id="PTHR30105:SF2">
    <property type="entry name" value="DIVERGENT POLYSACCHARIDE DEACETYLASE SUPERFAMILY"/>
    <property type="match status" value="1"/>
</dbReference>
<dbReference type="EMBL" id="AGCJ01000023">
    <property type="protein sequence ID" value="EHM42187.1"/>
    <property type="molecule type" value="Genomic_DNA"/>
</dbReference>
<dbReference type="Proteomes" id="UP000005481">
    <property type="component" value="Unassembled WGS sequence"/>
</dbReference>
<dbReference type="PATRIC" id="fig|861450.3.peg.698"/>
<dbReference type="SUPFAM" id="SSF88713">
    <property type="entry name" value="Glycoside hydrolase/deacetylase"/>
    <property type="match status" value="1"/>
</dbReference>